<evidence type="ECO:0000313" key="2">
    <source>
        <dbReference type="Proteomes" id="UP001597337"/>
    </source>
</evidence>
<reference evidence="2" key="1">
    <citation type="journal article" date="2019" name="Int. J. Syst. Evol. Microbiol.">
        <title>The Global Catalogue of Microorganisms (GCM) 10K type strain sequencing project: providing services to taxonomists for standard genome sequencing and annotation.</title>
        <authorList>
            <consortium name="The Broad Institute Genomics Platform"/>
            <consortium name="The Broad Institute Genome Sequencing Center for Infectious Disease"/>
            <person name="Wu L."/>
            <person name="Ma J."/>
        </authorList>
    </citation>
    <scope>NUCLEOTIDE SEQUENCE [LARGE SCALE GENOMIC DNA]</scope>
    <source>
        <strain evidence="2">KACC 12597</strain>
    </source>
</reference>
<dbReference type="RefSeq" id="WP_386028594.1">
    <property type="nucleotide sequence ID" value="NZ_JBHUHX010000055.1"/>
</dbReference>
<accession>A0ABW4YE78</accession>
<sequence length="74" mass="8171">MDASAPRHEAKIADIEPGPFFHFSYLDMASTLNLPVKIFEGGELMDAFAMAQAANFFVREHSPFVVVELKSAIV</sequence>
<gene>
    <name evidence="1" type="ORF">ACFSJC_18065</name>
</gene>
<proteinExistence type="predicted"/>
<keyword evidence="2" id="KW-1185">Reference proteome</keyword>
<name>A0ABW4YE78_9GAMM</name>
<protein>
    <submittedName>
        <fullName evidence="1">Uncharacterized protein</fullName>
    </submittedName>
</protein>
<organism evidence="1 2">
    <name type="scientific">Thiorhodococcus fuscus</name>
    <dbReference type="NCBI Taxonomy" id="527200"/>
    <lineage>
        <taxon>Bacteria</taxon>
        <taxon>Pseudomonadati</taxon>
        <taxon>Pseudomonadota</taxon>
        <taxon>Gammaproteobacteria</taxon>
        <taxon>Chromatiales</taxon>
        <taxon>Chromatiaceae</taxon>
        <taxon>Thiorhodococcus</taxon>
    </lineage>
</organism>
<dbReference type="EMBL" id="JBHUHX010000055">
    <property type="protein sequence ID" value="MFD2113758.1"/>
    <property type="molecule type" value="Genomic_DNA"/>
</dbReference>
<evidence type="ECO:0000313" key="1">
    <source>
        <dbReference type="EMBL" id="MFD2113758.1"/>
    </source>
</evidence>
<comment type="caution">
    <text evidence="1">The sequence shown here is derived from an EMBL/GenBank/DDBJ whole genome shotgun (WGS) entry which is preliminary data.</text>
</comment>
<dbReference type="Proteomes" id="UP001597337">
    <property type="component" value="Unassembled WGS sequence"/>
</dbReference>